<proteinExistence type="predicted"/>
<evidence type="ECO:0000256" key="1">
    <source>
        <dbReference type="SAM" id="SignalP"/>
    </source>
</evidence>
<feature type="signal peptide" evidence="1">
    <location>
        <begin position="1"/>
        <end position="29"/>
    </location>
</feature>
<name>A0AB34JSQ5_PRYPA</name>
<evidence type="ECO:0000313" key="3">
    <source>
        <dbReference type="Proteomes" id="UP001515480"/>
    </source>
</evidence>
<accession>A0AB34JSQ5</accession>
<comment type="caution">
    <text evidence="2">The sequence shown here is derived from an EMBL/GenBank/DDBJ whole genome shotgun (WGS) entry which is preliminary data.</text>
</comment>
<keyword evidence="3" id="KW-1185">Reference proteome</keyword>
<sequence>MKPWGCLWLLLPLAIWLVAREWLLKPAEAELRLSQLDLLAAERAELQGSIELQRARRDVESLQRRRNVLIADARRLKMVERAAREKLGTDGVSV</sequence>
<dbReference type="Proteomes" id="UP001515480">
    <property type="component" value="Unassembled WGS sequence"/>
</dbReference>
<evidence type="ECO:0000313" key="2">
    <source>
        <dbReference type="EMBL" id="KAL1524002.1"/>
    </source>
</evidence>
<feature type="chain" id="PRO_5044329094" evidence="1">
    <location>
        <begin position="30"/>
        <end position="94"/>
    </location>
</feature>
<dbReference type="AlphaFoldDB" id="A0AB34JSQ5"/>
<organism evidence="2 3">
    <name type="scientific">Prymnesium parvum</name>
    <name type="common">Toxic golden alga</name>
    <dbReference type="NCBI Taxonomy" id="97485"/>
    <lineage>
        <taxon>Eukaryota</taxon>
        <taxon>Haptista</taxon>
        <taxon>Haptophyta</taxon>
        <taxon>Prymnesiophyceae</taxon>
        <taxon>Prymnesiales</taxon>
        <taxon>Prymnesiaceae</taxon>
        <taxon>Prymnesium</taxon>
    </lineage>
</organism>
<protein>
    <submittedName>
        <fullName evidence="2">Uncharacterized protein</fullName>
    </submittedName>
</protein>
<dbReference type="EMBL" id="JBGBPQ010000005">
    <property type="protein sequence ID" value="KAL1524002.1"/>
    <property type="molecule type" value="Genomic_DNA"/>
</dbReference>
<keyword evidence="1" id="KW-0732">Signal</keyword>
<reference evidence="2 3" key="1">
    <citation type="journal article" date="2024" name="Science">
        <title>Giant polyketide synthase enzymes in the biosynthesis of giant marine polyether toxins.</title>
        <authorList>
            <person name="Fallon T.R."/>
            <person name="Shende V.V."/>
            <person name="Wierzbicki I.H."/>
            <person name="Pendleton A.L."/>
            <person name="Watervoot N.F."/>
            <person name="Auber R.P."/>
            <person name="Gonzalez D.J."/>
            <person name="Wisecaver J.H."/>
            <person name="Moore B.S."/>
        </authorList>
    </citation>
    <scope>NUCLEOTIDE SEQUENCE [LARGE SCALE GENOMIC DNA]</scope>
    <source>
        <strain evidence="2 3">12B1</strain>
    </source>
</reference>
<gene>
    <name evidence="2" type="ORF">AB1Y20_018917</name>
</gene>